<feature type="binding site" evidence="8">
    <location>
        <begin position="270"/>
        <end position="271"/>
    </location>
    <ligand>
        <name>ATP</name>
        <dbReference type="ChEBI" id="CHEBI:30616"/>
    </ligand>
</feature>
<comment type="similarity">
    <text evidence="8 9">Belongs to the PurK/PurT family.</text>
</comment>
<evidence type="ECO:0000256" key="9">
    <source>
        <dbReference type="RuleBase" id="RU361200"/>
    </source>
</evidence>
<comment type="cofactor">
    <cofactor evidence="2">
        <name>Mg(2+)</name>
        <dbReference type="ChEBI" id="CHEBI:18420"/>
    </cofactor>
</comment>
<dbReference type="InterPro" id="IPR040686">
    <property type="entry name" value="PurK_C"/>
</dbReference>
<dbReference type="FunFam" id="3.40.50.20:FF:000016">
    <property type="entry name" value="N5-carboxyaminoimidazole ribonucleotide synthase"/>
    <property type="match status" value="1"/>
</dbReference>
<feature type="binding site" evidence="8">
    <location>
        <position position="148"/>
    </location>
    <ligand>
        <name>ATP</name>
        <dbReference type="ChEBI" id="CHEBI:30616"/>
    </ligand>
</feature>
<dbReference type="GO" id="GO:0005829">
    <property type="term" value="C:cytosol"/>
    <property type="evidence" value="ECO:0007669"/>
    <property type="project" value="TreeGrafter"/>
</dbReference>
<dbReference type="NCBIfam" id="TIGR01161">
    <property type="entry name" value="purK"/>
    <property type="match status" value="1"/>
</dbReference>
<protein>
    <recommendedName>
        <fullName evidence="8 9">N5-carboxyaminoimidazole ribonucleotide synthase</fullName>
        <shortName evidence="8 9">N5-CAIR synthase</shortName>
        <ecNumber evidence="8 9">6.3.4.18</ecNumber>
    </recommendedName>
    <alternativeName>
        <fullName evidence="8 9">5-(carboxyamino)imidazole ribonucleotide synthetase</fullName>
    </alternativeName>
</protein>
<keyword evidence="7" id="KW-0464">Manganese</keyword>
<dbReference type="UniPathway" id="UPA00074">
    <property type="reaction ID" value="UER00942"/>
</dbReference>
<comment type="pathway">
    <text evidence="8 9">Purine metabolism; IMP biosynthesis via de novo pathway; 5-amino-1-(5-phospho-D-ribosyl)imidazole-4-carboxylate from 5-amino-1-(5-phospho-D-ribosyl)imidazole (N5-CAIR route): step 1/2.</text>
</comment>
<feature type="domain" description="ATP-grasp" evidence="10">
    <location>
        <begin position="112"/>
        <end position="300"/>
    </location>
</feature>
<sequence>MKVDTITPPATIGIIGGGQLGRMMSEAAKPLGYNVIILDPQPNAPAGQVADDQIVAEYADHVALAQLAQKCDVVTYEFENVDLAGLESIQTKVAIPQGTEILRITANRLLEKTFLKETGIPVTEFRAVSNLQDLPQLVQEIGLPVILKTVAGGYDGHGQWDINTSADIDEILAHQHAFAGLDLILEKRLLFDQELSIMVTRDGRDQIVTWPVAQNQHQDHILKITTVNQNLAPQLQKQAQQYAEKIARALDLRGVLGIELFLVGSKLVVNELAPRPHNSGHYSIEGCNVSQFEGHIRSIMGLPIAPITLIDPEVRMINLLGSQMIQARHDLVAHPEWHFHDYQKDQVKPKRKLGHITVLGQKNCQNLQMWEEVHHDIN</sequence>
<dbReference type="Pfam" id="PF22660">
    <property type="entry name" value="RS_preATP-grasp-like"/>
    <property type="match status" value="1"/>
</dbReference>
<dbReference type="STRING" id="1423738.FC84_GL000875"/>
<dbReference type="SUPFAM" id="SSF51246">
    <property type="entry name" value="Rudiment single hybrid motif"/>
    <property type="match status" value="1"/>
</dbReference>
<dbReference type="Gene3D" id="3.30.1490.20">
    <property type="entry name" value="ATP-grasp fold, A domain"/>
    <property type="match status" value="1"/>
</dbReference>
<comment type="function">
    <text evidence="9">Catalyzes the ATP-dependent conversion of 5-aminoimidazole ribonucleotide (AIR) and HCO(3)- to N5-carboxyaminoimidazole ribonucleotide (N5-CAIR).</text>
</comment>
<name>A0A0R2BIS5_9LACO</name>
<evidence type="ECO:0000313" key="12">
    <source>
        <dbReference type="Proteomes" id="UP000051813"/>
    </source>
</evidence>
<evidence type="ECO:0000256" key="5">
    <source>
        <dbReference type="ARBA" id="ARBA00022755"/>
    </source>
</evidence>
<dbReference type="Gene3D" id="3.40.50.20">
    <property type="match status" value="1"/>
</dbReference>
<dbReference type="Gene3D" id="3.30.470.20">
    <property type="entry name" value="ATP-grasp fold, B domain"/>
    <property type="match status" value="1"/>
</dbReference>
<evidence type="ECO:0000256" key="1">
    <source>
        <dbReference type="ARBA" id="ARBA00001936"/>
    </source>
</evidence>
<dbReference type="InterPro" id="IPR011054">
    <property type="entry name" value="Rudment_hybrid_motif"/>
</dbReference>
<evidence type="ECO:0000256" key="8">
    <source>
        <dbReference type="HAMAP-Rule" id="MF_01928"/>
    </source>
</evidence>
<reference evidence="11 12" key="1">
    <citation type="journal article" date="2015" name="Genome Announc.">
        <title>Expanding the biotechnology potential of lactobacilli through comparative genomics of 213 strains and associated genera.</title>
        <authorList>
            <person name="Sun Z."/>
            <person name="Harris H.M."/>
            <person name="McCann A."/>
            <person name="Guo C."/>
            <person name="Argimon S."/>
            <person name="Zhang W."/>
            <person name="Yang X."/>
            <person name="Jeffery I.B."/>
            <person name="Cooney J.C."/>
            <person name="Kagawa T.F."/>
            <person name="Liu W."/>
            <person name="Song Y."/>
            <person name="Salvetti E."/>
            <person name="Wrobel A."/>
            <person name="Rasinkangas P."/>
            <person name="Parkhill J."/>
            <person name="Rea M.C."/>
            <person name="O'Sullivan O."/>
            <person name="Ritari J."/>
            <person name="Douillard F.P."/>
            <person name="Paul Ross R."/>
            <person name="Yang R."/>
            <person name="Briner A.E."/>
            <person name="Felis G.E."/>
            <person name="de Vos W.M."/>
            <person name="Barrangou R."/>
            <person name="Klaenhammer T.R."/>
            <person name="Caufield P.W."/>
            <person name="Cui Y."/>
            <person name="Zhang H."/>
            <person name="O'Toole P.W."/>
        </authorList>
    </citation>
    <scope>NUCLEOTIDE SEQUENCE [LARGE SCALE GENOMIC DNA]</scope>
    <source>
        <strain evidence="11 12">DSM 20335</strain>
    </source>
</reference>
<dbReference type="RefSeq" id="WP_057757351.1">
    <property type="nucleotide sequence ID" value="NZ_AYYK01000017.1"/>
</dbReference>
<comment type="subunit">
    <text evidence="8 9">Homodimer.</text>
</comment>
<dbReference type="InterPro" id="IPR003135">
    <property type="entry name" value="ATP-grasp_carboxylate-amine"/>
</dbReference>
<dbReference type="NCBIfam" id="NF004679">
    <property type="entry name" value="PRK06019.1-5"/>
    <property type="match status" value="1"/>
</dbReference>
<dbReference type="GO" id="GO:0004638">
    <property type="term" value="F:phosphoribosylaminoimidazole carboxylase activity"/>
    <property type="evidence" value="ECO:0007669"/>
    <property type="project" value="InterPro"/>
</dbReference>
<evidence type="ECO:0000256" key="3">
    <source>
        <dbReference type="ARBA" id="ARBA00022598"/>
    </source>
</evidence>
<dbReference type="GO" id="GO:0005524">
    <property type="term" value="F:ATP binding"/>
    <property type="evidence" value="ECO:0007669"/>
    <property type="project" value="UniProtKB-UniRule"/>
</dbReference>
<dbReference type="SUPFAM" id="SSF52440">
    <property type="entry name" value="PreATP-grasp domain"/>
    <property type="match status" value="1"/>
</dbReference>
<dbReference type="FunFam" id="3.30.1490.20:FF:000015">
    <property type="entry name" value="N5-carboxyaminoimidazole ribonucleotide synthase"/>
    <property type="match status" value="1"/>
</dbReference>
<comment type="cofactor">
    <cofactor evidence="1">
        <name>Mn(2+)</name>
        <dbReference type="ChEBI" id="CHEBI:29035"/>
    </cofactor>
</comment>
<keyword evidence="12" id="KW-1185">Reference proteome</keyword>
<dbReference type="InterPro" id="IPR011761">
    <property type="entry name" value="ATP-grasp"/>
</dbReference>
<dbReference type="NCBIfam" id="NF004676">
    <property type="entry name" value="PRK06019.1-2"/>
    <property type="match status" value="1"/>
</dbReference>
<feature type="binding site" evidence="8">
    <location>
        <position position="108"/>
    </location>
    <ligand>
        <name>ATP</name>
        <dbReference type="ChEBI" id="CHEBI:30616"/>
    </ligand>
</feature>
<evidence type="ECO:0000313" key="11">
    <source>
        <dbReference type="EMBL" id="KRM78434.1"/>
    </source>
</evidence>
<dbReference type="InterPro" id="IPR005875">
    <property type="entry name" value="PurK"/>
</dbReference>
<dbReference type="PATRIC" id="fig|1423738.3.peg.885"/>
<keyword evidence="4 8" id="KW-0547">Nucleotide-binding</keyword>
<organism evidence="11 12">
    <name type="scientific">Lapidilactobacillus dextrinicus DSM 20335</name>
    <dbReference type="NCBI Taxonomy" id="1423738"/>
    <lineage>
        <taxon>Bacteria</taxon>
        <taxon>Bacillati</taxon>
        <taxon>Bacillota</taxon>
        <taxon>Bacilli</taxon>
        <taxon>Lactobacillales</taxon>
        <taxon>Lactobacillaceae</taxon>
        <taxon>Lapidilactobacillus</taxon>
    </lineage>
</organism>
<feature type="binding site" evidence="8">
    <location>
        <position position="217"/>
    </location>
    <ligand>
        <name>ATP</name>
        <dbReference type="ChEBI" id="CHEBI:30616"/>
    </ligand>
</feature>
<dbReference type="EC" id="6.3.4.18" evidence="8 9"/>
<dbReference type="InterPro" id="IPR016185">
    <property type="entry name" value="PreATP-grasp_dom_sf"/>
</dbReference>
<keyword evidence="5 8" id="KW-0658">Purine biosynthesis</keyword>
<dbReference type="EMBL" id="AYYK01000017">
    <property type="protein sequence ID" value="KRM78434.1"/>
    <property type="molecule type" value="Genomic_DNA"/>
</dbReference>
<keyword evidence="3 8" id="KW-0436">Ligase</keyword>
<dbReference type="Pfam" id="PF02222">
    <property type="entry name" value="ATP-grasp"/>
    <property type="match status" value="1"/>
</dbReference>
<dbReference type="SUPFAM" id="SSF56059">
    <property type="entry name" value="Glutathione synthetase ATP-binding domain-like"/>
    <property type="match status" value="1"/>
</dbReference>
<dbReference type="GO" id="GO:0034028">
    <property type="term" value="F:5-(carboxyamino)imidazole ribonucleotide synthase activity"/>
    <property type="evidence" value="ECO:0007669"/>
    <property type="project" value="UniProtKB-UniRule"/>
</dbReference>
<dbReference type="OrthoDB" id="9804625at2"/>
<evidence type="ECO:0000256" key="4">
    <source>
        <dbReference type="ARBA" id="ARBA00022741"/>
    </source>
</evidence>
<keyword evidence="6 8" id="KW-0067">ATP-binding</keyword>
<comment type="catalytic activity">
    <reaction evidence="8 9">
        <text>5-amino-1-(5-phospho-beta-D-ribosyl)imidazole + hydrogencarbonate + ATP = 5-carboxyamino-1-(5-phospho-D-ribosyl)imidazole + ADP + phosphate + 2 H(+)</text>
        <dbReference type="Rhea" id="RHEA:19317"/>
        <dbReference type="ChEBI" id="CHEBI:15378"/>
        <dbReference type="ChEBI" id="CHEBI:17544"/>
        <dbReference type="ChEBI" id="CHEBI:30616"/>
        <dbReference type="ChEBI" id="CHEBI:43474"/>
        <dbReference type="ChEBI" id="CHEBI:58730"/>
        <dbReference type="ChEBI" id="CHEBI:137981"/>
        <dbReference type="ChEBI" id="CHEBI:456216"/>
        <dbReference type="EC" id="6.3.4.18"/>
    </reaction>
</comment>
<dbReference type="InterPro" id="IPR054350">
    <property type="entry name" value="PurT/PurK_preATP-grasp"/>
</dbReference>
<dbReference type="HAMAP" id="MF_01928">
    <property type="entry name" value="PurK"/>
    <property type="match status" value="1"/>
</dbReference>
<feature type="binding site" evidence="8">
    <location>
        <begin position="153"/>
        <end position="159"/>
    </location>
    <ligand>
        <name>ATP</name>
        <dbReference type="ChEBI" id="CHEBI:30616"/>
    </ligand>
</feature>
<dbReference type="GO" id="GO:0046872">
    <property type="term" value="F:metal ion binding"/>
    <property type="evidence" value="ECO:0007669"/>
    <property type="project" value="InterPro"/>
</dbReference>
<feature type="binding site" evidence="8">
    <location>
        <begin position="186"/>
        <end position="189"/>
    </location>
    <ligand>
        <name>ATP</name>
        <dbReference type="ChEBI" id="CHEBI:30616"/>
    </ligand>
</feature>
<evidence type="ECO:0000259" key="10">
    <source>
        <dbReference type="PROSITE" id="PS50975"/>
    </source>
</evidence>
<evidence type="ECO:0000256" key="2">
    <source>
        <dbReference type="ARBA" id="ARBA00001946"/>
    </source>
</evidence>
<feature type="binding site" evidence="8">
    <location>
        <position position="194"/>
    </location>
    <ligand>
        <name>ATP</name>
        <dbReference type="ChEBI" id="CHEBI:30616"/>
    </ligand>
</feature>
<gene>
    <name evidence="8 9" type="primary">purK</name>
    <name evidence="11" type="ORF">FC84_GL000875</name>
</gene>
<dbReference type="PANTHER" id="PTHR11609:SF5">
    <property type="entry name" value="PHOSPHORIBOSYLAMINOIMIDAZOLE CARBOXYLASE"/>
    <property type="match status" value="1"/>
</dbReference>
<dbReference type="Pfam" id="PF17769">
    <property type="entry name" value="PurK_C"/>
    <property type="match status" value="1"/>
</dbReference>
<dbReference type="PROSITE" id="PS50975">
    <property type="entry name" value="ATP_GRASP"/>
    <property type="match status" value="1"/>
</dbReference>
<dbReference type="InterPro" id="IPR013815">
    <property type="entry name" value="ATP_grasp_subdomain_1"/>
</dbReference>
<accession>A0A0R2BIS5</accession>
<dbReference type="PANTHER" id="PTHR11609">
    <property type="entry name" value="PURINE BIOSYNTHESIS PROTEIN 6/7, PUR6/7"/>
    <property type="match status" value="1"/>
</dbReference>
<dbReference type="NCBIfam" id="NF004675">
    <property type="entry name" value="PRK06019.1-1"/>
    <property type="match status" value="1"/>
</dbReference>
<proteinExistence type="inferred from homology"/>
<comment type="caution">
    <text evidence="11">The sequence shown here is derived from an EMBL/GenBank/DDBJ whole genome shotgun (WGS) entry which is preliminary data.</text>
</comment>
<dbReference type="GO" id="GO:0006189">
    <property type="term" value="P:'de novo' IMP biosynthetic process"/>
    <property type="evidence" value="ECO:0007669"/>
    <property type="project" value="UniProtKB-UniRule"/>
</dbReference>
<evidence type="ECO:0000256" key="6">
    <source>
        <dbReference type="ARBA" id="ARBA00022840"/>
    </source>
</evidence>
<dbReference type="AlphaFoldDB" id="A0A0R2BIS5"/>
<comment type="function">
    <text evidence="8">Catalyzes the ATP-dependent conversion of 5-aminoimidazole ribonucleotide (AIR) and HCO(3)(-) to N5-carboxyaminoimidazole ribonucleotide (N5-CAIR).</text>
</comment>
<dbReference type="Proteomes" id="UP000051813">
    <property type="component" value="Unassembled WGS sequence"/>
</dbReference>
<evidence type="ECO:0000256" key="7">
    <source>
        <dbReference type="ARBA" id="ARBA00023211"/>
    </source>
</evidence>